<comment type="caution">
    <text evidence="5">The sequence shown here is derived from an EMBL/GenBank/DDBJ whole genome shotgun (WGS) entry which is preliminary data.</text>
</comment>
<dbReference type="GO" id="GO:0008171">
    <property type="term" value="F:O-methyltransferase activity"/>
    <property type="evidence" value="ECO:0007669"/>
    <property type="project" value="InterPro"/>
</dbReference>
<evidence type="ECO:0000313" key="5">
    <source>
        <dbReference type="EMBL" id="KAJ7616108.1"/>
    </source>
</evidence>
<feature type="domain" description="O-methyltransferase C-terminal" evidence="4">
    <location>
        <begin position="49"/>
        <end position="205"/>
    </location>
</feature>
<dbReference type="PROSITE" id="PS51683">
    <property type="entry name" value="SAM_OMT_II"/>
    <property type="match status" value="1"/>
</dbReference>
<dbReference type="InterPro" id="IPR029063">
    <property type="entry name" value="SAM-dependent_MTases_sf"/>
</dbReference>
<evidence type="ECO:0000256" key="1">
    <source>
        <dbReference type="ARBA" id="ARBA00022603"/>
    </source>
</evidence>
<keyword evidence="1 5" id="KW-0489">Methyltransferase</keyword>
<dbReference type="Pfam" id="PF00891">
    <property type="entry name" value="Methyltransf_2"/>
    <property type="match status" value="1"/>
</dbReference>
<organism evidence="5 6">
    <name type="scientific">Roridomyces roridus</name>
    <dbReference type="NCBI Taxonomy" id="1738132"/>
    <lineage>
        <taxon>Eukaryota</taxon>
        <taxon>Fungi</taxon>
        <taxon>Dikarya</taxon>
        <taxon>Basidiomycota</taxon>
        <taxon>Agaricomycotina</taxon>
        <taxon>Agaricomycetes</taxon>
        <taxon>Agaricomycetidae</taxon>
        <taxon>Agaricales</taxon>
        <taxon>Marasmiineae</taxon>
        <taxon>Mycenaceae</taxon>
        <taxon>Roridomyces</taxon>
    </lineage>
</organism>
<evidence type="ECO:0000313" key="6">
    <source>
        <dbReference type="Proteomes" id="UP001221142"/>
    </source>
</evidence>
<protein>
    <submittedName>
        <fullName evidence="5">S-adenosyl-L-methionine-dependent methyltransferase</fullName>
    </submittedName>
</protein>
<dbReference type="PANTHER" id="PTHR43712:SF2">
    <property type="entry name" value="O-METHYLTRANSFERASE CICE"/>
    <property type="match status" value="1"/>
</dbReference>
<reference evidence="5" key="1">
    <citation type="submission" date="2023-03" db="EMBL/GenBank/DDBJ databases">
        <title>Massive genome expansion in bonnet fungi (Mycena s.s.) driven by repeated elements and novel gene families across ecological guilds.</title>
        <authorList>
            <consortium name="Lawrence Berkeley National Laboratory"/>
            <person name="Harder C.B."/>
            <person name="Miyauchi S."/>
            <person name="Viragh M."/>
            <person name="Kuo A."/>
            <person name="Thoen E."/>
            <person name="Andreopoulos B."/>
            <person name="Lu D."/>
            <person name="Skrede I."/>
            <person name="Drula E."/>
            <person name="Henrissat B."/>
            <person name="Morin E."/>
            <person name="Kohler A."/>
            <person name="Barry K."/>
            <person name="LaButti K."/>
            <person name="Morin E."/>
            <person name="Salamov A."/>
            <person name="Lipzen A."/>
            <person name="Mereny Z."/>
            <person name="Hegedus B."/>
            <person name="Baldrian P."/>
            <person name="Stursova M."/>
            <person name="Weitz H."/>
            <person name="Taylor A."/>
            <person name="Grigoriev I.V."/>
            <person name="Nagy L.G."/>
            <person name="Martin F."/>
            <person name="Kauserud H."/>
        </authorList>
    </citation>
    <scope>NUCLEOTIDE SEQUENCE</scope>
    <source>
        <strain evidence="5">9284</strain>
    </source>
</reference>
<keyword evidence="2" id="KW-0808">Transferase</keyword>
<gene>
    <name evidence="5" type="ORF">FB45DRAFT_1035261</name>
</gene>
<accession>A0AAD7FFU3</accession>
<dbReference type="SUPFAM" id="SSF53335">
    <property type="entry name" value="S-adenosyl-L-methionine-dependent methyltransferases"/>
    <property type="match status" value="1"/>
</dbReference>
<dbReference type="EMBL" id="JARKIF010000023">
    <property type="protein sequence ID" value="KAJ7616108.1"/>
    <property type="molecule type" value="Genomic_DNA"/>
</dbReference>
<dbReference type="AlphaFoldDB" id="A0AAD7FFU3"/>
<evidence type="ECO:0000256" key="2">
    <source>
        <dbReference type="ARBA" id="ARBA00022679"/>
    </source>
</evidence>
<dbReference type="PANTHER" id="PTHR43712">
    <property type="entry name" value="PUTATIVE (AFU_ORTHOLOGUE AFUA_4G14580)-RELATED"/>
    <property type="match status" value="1"/>
</dbReference>
<evidence type="ECO:0000259" key="4">
    <source>
        <dbReference type="Pfam" id="PF00891"/>
    </source>
</evidence>
<dbReference type="InterPro" id="IPR016461">
    <property type="entry name" value="COMT-like"/>
</dbReference>
<keyword evidence="6" id="KW-1185">Reference proteome</keyword>
<dbReference type="Gene3D" id="3.40.50.150">
    <property type="entry name" value="Vaccinia Virus protein VP39"/>
    <property type="match status" value="1"/>
</dbReference>
<sequence>MHIEPKRQACTPPRTQAQVPALPAKTTLSLAHRALPIALDLLLARKPGSVVVDVGGVGWVVLPVAKAHPHLRIVIQDSEKVVKDGMDNWNAQLREALRSERVIFQVHDFFTPQNVKNASVFFMRYILHDWPDEDVRRILEQLRRAAEPHTSAEYTLGNDAPEPLLPTYGAANTMGYLEDVLMMVNLNGKERTVADVEKLLDSTGWKLKHVQRIGGTVGFFLPIHAVPV</sequence>
<proteinExistence type="predicted"/>
<dbReference type="InterPro" id="IPR001077">
    <property type="entry name" value="COMT_C"/>
</dbReference>
<evidence type="ECO:0000256" key="3">
    <source>
        <dbReference type="ARBA" id="ARBA00022691"/>
    </source>
</evidence>
<dbReference type="GO" id="GO:0032259">
    <property type="term" value="P:methylation"/>
    <property type="evidence" value="ECO:0007669"/>
    <property type="project" value="UniProtKB-KW"/>
</dbReference>
<dbReference type="Proteomes" id="UP001221142">
    <property type="component" value="Unassembled WGS sequence"/>
</dbReference>
<keyword evidence="3" id="KW-0949">S-adenosyl-L-methionine</keyword>
<name>A0AAD7FFU3_9AGAR</name>